<gene>
    <name evidence="1" type="ORF">RF11_01672</name>
</gene>
<reference evidence="1 2" key="1">
    <citation type="journal article" date="2014" name="Genome Biol. Evol.">
        <title>The genome of the myxosporean Thelohanellus kitauei shows adaptations to nutrient acquisition within its fish host.</title>
        <authorList>
            <person name="Yang Y."/>
            <person name="Xiong J."/>
            <person name="Zhou Z."/>
            <person name="Huo F."/>
            <person name="Miao W."/>
            <person name="Ran C."/>
            <person name="Liu Y."/>
            <person name="Zhang J."/>
            <person name="Feng J."/>
            <person name="Wang M."/>
            <person name="Wang M."/>
            <person name="Wang L."/>
            <person name="Yao B."/>
        </authorList>
    </citation>
    <scope>NUCLEOTIDE SEQUENCE [LARGE SCALE GENOMIC DNA]</scope>
    <source>
        <strain evidence="1">Wuqing</strain>
    </source>
</reference>
<proteinExistence type="predicted"/>
<organism evidence="1 2">
    <name type="scientific">Thelohanellus kitauei</name>
    <name type="common">Myxosporean</name>
    <dbReference type="NCBI Taxonomy" id="669202"/>
    <lineage>
        <taxon>Eukaryota</taxon>
        <taxon>Metazoa</taxon>
        <taxon>Cnidaria</taxon>
        <taxon>Myxozoa</taxon>
        <taxon>Myxosporea</taxon>
        <taxon>Bivalvulida</taxon>
        <taxon>Platysporina</taxon>
        <taxon>Myxobolidae</taxon>
        <taxon>Thelohanellus</taxon>
    </lineage>
</organism>
<comment type="caution">
    <text evidence="1">The sequence shown here is derived from an EMBL/GenBank/DDBJ whole genome shotgun (WGS) entry which is preliminary data.</text>
</comment>
<dbReference type="EMBL" id="JWZT01005101">
    <property type="protein sequence ID" value="KII62142.1"/>
    <property type="molecule type" value="Genomic_DNA"/>
</dbReference>
<dbReference type="AlphaFoldDB" id="A0A0C2IZD5"/>
<evidence type="ECO:0000313" key="1">
    <source>
        <dbReference type="EMBL" id="KII62142.1"/>
    </source>
</evidence>
<sequence>MKRDLNNHNNKFTFKEFGLTSDNYYVQHVSLDFVAENLRQWKRGDGEEVKSYITELKMANGCKFGPQLERCIRDQKIFRIQENQAEDELMIMCQSIECKFINI</sequence>
<accession>A0A0C2IZD5</accession>
<evidence type="ECO:0000313" key="2">
    <source>
        <dbReference type="Proteomes" id="UP000031668"/>
    </source>
</evidence>
<keyword evidence="2" id="KW-1185">Reference proteome</keyword>
<dbReference type="Proteomes" id="UP000031668">
    <property type="component" value="Unassembled WGS sequence"/>
</dbReference>
<name>A0A0C2IZD5_THEKT</name>
<protein>
    <submittedName>
        <fullName evidence="1">Uncharacterized protein</fullName>
    </submittedName>
</protein>